<comment type="caution">
    <text evidence="2">The sequence shown here is derived from an EMBL/GenBank/DDBJ whole genome shotgun (WGS) entry which is preliminary data.</text>
</comment>
<gene>
    <name evidence="2" type="ORF">GCM10011581_19310</name>
</gene>
<sequence length="77" mass="8300">MRSLRRRAANSGLLCAAAQVSASIPDPDLLWSVALTALLPQHKAPPRVTGREPADQFNAGTLRISTTAVKARWEYAS</sequence>
<name>A0A917JTX8_9PSEU</name>
<protein>
    <submittedName>
        <fullName evidence="2">Uncharacterized protein</fullName>
    </submittedName>
</protein>
<keyword evidence="1" id="KW-0732">Signal</keyword>
<proteinExistence type="predicted"/>
<dbReference type="Proteomes" id="UP000597989">
    <property type="component" value="Unassembled WGS sequence"/>
</dbReference>
<evidence type="ECO:0000256" key="1">
    <source>
        <dbReference type="SAM" id="SignalP"/>
    </source>
</evidence>
<organism evidence="2 3">
    <name type="scientific">Saccharopolyspora thermophila</name>
    <dbReference type="NCBI Taxonomy" id="89367"/>
    <lineage>
        <taxon>Bacteria</taxon>
        <taxon>Bacillati</taxon>
        <taxon>Actinomycetota</taxon>
        <taxon>Actinomycetes</taxon>
        <taxon>Pseudonocardiales</taxon>
        <taxon>Pseudonocardiaceae</taxon>
        <taxon>Saccharopolyspora</taxon>
    </lineage>
</organism>
<accession>A0A917JTX8</accession>
<dbReference type="AlphaFoldDB" id="A0A917JTX8"/>
<reference evidence="2 3" key="1">
    <citation type="journal article" date="2014" name="Int. J. Syst. Evol. Microbiol.">
        <title>Complete genome sequence of Corynebacterium casei LMG S-19264T (=DSM 44701T), isolated from a smear-ripened cheese.</title>
        <authorList>
            <consortium name="US DOE Joint Genome Institute (JGI-PGF)"/>
            <person name="Walter F."/>
            <person name="Albersmeier A."/>
            <person name="Kalinowski J."/>
            <person name="Ruckert C."/>
        </authorList>
    </citation>
    <scope>NUCLEOTIDE SEQUENCE [LARGE SCALE GENOMIC DNA]</scope>
    <source>
        <strain evidence="2 3">CGMCC 4.7206</strain>
    </source>
</reference>
<feature type="signal peptide" evidence="1">
    <location>
        <begin position="1"/>
        <end position="22"/>
    </location>
</feature>
<evidence type="ECO:0000313" key="2">
    <source>
        <dbReference type="EMBL" id="GGI81969.1"/>
    </source>
</evidence>
<feature type="chain" id="PRO_5037184349" evidence="1">
    <location>
        <begin position="23"/>
        <end position="77"/>
    </location>
</feature>
<dbReference type="EMBL" id="BMMT01000005">
    <property type="protein sequence ID" value="GGI81969.1"/>
    <property type="molecule type" value="Genomic_DNA"/>
</dbReference>
<evidence type="ECO:0000313" key="3">
    <source>
        <dbReference type="Proteomes" id="UP000597989"/>
    </source>
</evidence>